<name>A0A9X1UN84_9BURK</name>
<evidence type="ECO:0000256" key="1">
    <source>
        <dbReference type="SAM" id="MobiDB-lite"/>
    </source>
</evidence>
<evidence type="ECO:0000313" key="3">
    <source>
        <dbReference type="Proteomes" id="UP001139308"/>
    </source>
</evidence>
<dbReference type="AlphaFoldDB" id="A0A9X1UN84"/>
<proteinExistence type="predicted"/>
<reference evidence="2" key="1">
    <citation type="submission" date="2022-01" db="EMBL/GenBank/DDBJ databases">
        <title>Genome sequence and assembly of Parabukholderia sp. RG36.</title>
        <authorList>
            <person name="Chhetri G."/>
        </authorList>
    </citation>
    <scope>NUCLEOTIDE SEQUENCE</scope>
    <source>
        <strain evidence="2">RG36</strain>
    </source>
</reference>
<comment type="caution">
    <text evidence="2">The sequence shown here is derived from an EMBL/GenBank/DDBJ whole genome shotgun (WGS) entry which is preliminary data.</text>
</comment>
<dbReference type="EMBL" id="JAKLJA010000063">
    <property type="protein sequence ID" value="MCG5078552.1"/>
    <property type="molecule type" value="Genomic_DNA"/>
</dbReference>
<evidence type="ECO:0000313" key="2">
    <source>
        <dbReference type="EMBL" id="MCG5078552.1"/>
    </source>
</evidence>
<feature type="compositionally biased region" description="Basic residues" evidence="1">
    <location>
        <begin position="27"/>
        <end position="48"/>
    </location>
</feature>
<protein>
    <submittedName>
        <fullName evidence="2">Uncharacterized protein</fullName>
    </submittedName>
</protein>
<feature type="region of interest" description="Disordered" evidence="1">
    <location>
        <begin position="22"/>
        <end position="54"/>
    </location>
</feature>
<gene>
    <name evidence="2" type="ORF">L5014_35380</name>
</gene>
<organism evidence="2 3">
    <name type="scientific">Paraburkholderia tagetis</name>
    <dbReference type="NCBI Taxonomy" id="2913261"/>
    <lineage>
        <taxon>Bacteria</taxon>
        <taxon>Pseudomonadati</taxon>
        <taxon>Pseudomonadota</taxon>
        <taxon>Betaproteobacteria</taxon>
        <taxon>Burkholderiales</taxon>
        <taxon>Burkholderiaceae</taxon>
        <taxon>Paraburkholderia</taxon>
    </lineage>
</organism>
<accession>A0A9X1UN84</accession>
<keyword evidence="3" id="KW-1185">Reference proteome</keyword>
<dbReference type="Proteomes" id="UP001139308">
    <property type="component" value="Unassembled WGS sequence"/>
</dbReference>
<sequence>MQQALRDGQLPATAGSYQQCLCGGRTRGNRQHAKKSVGKKGTGRKSGRQVRSML</sequence>